<dbReference type="NCBIfam" id="TIGR02444">
    <property type="entry name" value="TIGR02444 family protein"/>
    <property type="match status" value="1"/>
</dbReference>
<reference evidence="1 2" key="1">
    <citation type="submission" date="2018-08" db="EMBL/GenBank/DDBJ databases">
        <title>Recombination of ecologically and evolutionarily significant loci maintains genetic cohesion in the Pseudomonas syringae species complex.</title>
        <authorList>
            <person name="Dillon M."/>
            <person name="Thakur S."/>
            <person name="Almeida R.N.D."/>
            <person name="Weir B.S."/>
            <person name="Guttman D.S."/>
        </authorList>
    </citation>
    <scope>NUCLEOTIDE SEQUENCE [LARGE SCALE GENOMIC DNA]</scope>
    <source>
        <strain evidence="1 2">ICMP 3555</strain>
    </source>
</reference>
<protein>
    <recommendedName>
        <fullName evidence="3">TIGR02444 family protein</fullName>
    </recommendedName>
</protein>
<keyword evidence="2" id="KW-1185">Reference proteome</keyword>
<dbReference type="Proteomes" id="UP000276587">
    <property type="component" value="Unassembled WGS sequence"/>
</dbReference>
<dbReference type="InterPro" id="IPR012659">
    <property type="entry name" value="CHP02444"/>
</dbReference>
<organism evidence="1 2">
    <name type="scientific">Pseudomonas marginalis pv. marginalis</name>
    <dbReference type="NCBI Taxonomy" id="97473"/>
    <lineage>
        <taxon>Bacteria</taxon>
        <taxon>Pseudomonadati</taxon>
        <taxon>Pseudomonadota</taxon>
        <taxon>Gammaproteobacteria</taxon>
        <taxon>Pseudomonadales</taxon>
        <taxon>Pseudomonadaceae</taxon>
        <taxon>Pseudomonas</taxon>
    </lineage>
</organism>
<dbReference type="EMBL" id="RBQF01000059">
    <property type="protein sequence ID" value="RMP13450.1"/>
    <property type="molecule type" value="Genomic_DNA"/>
</dbReference>
<sequence length="163" mass="18297">MAAGLGVNMYADLWSFALSTYARPDVEAACLRLQEQGADVCLLLCGAWLEQRAVTVTAERIQALKQIARPWQAQVIEPLRRVRMQWRAMAQQDEDLAGLRERVKALELDAERQLLMRLEALAQTWPTGEAMNQQLWLEGLAAEDAANLDHDALQRLRVVATSA</sequence>
<accession>A0A3M4B4F5</accession>
<dbReference type="Pfam" id="PF09523">
    <property type="entry name" value="DUF2390"/>
    <property type="match status" value="1"/>
</dbReference>
<dbReference type="AlphaFoldDB" id="A0A3M4B4F5"/>
<evidence type="ECO:0008006" key="3">
    <source>
        <dbReference type="Google" id="ProtNLM"/>
    </source>
</evidence>
<name>A0A3M4B4F5_PSEMA</name>
<gene>
    <name evidence="1" type="ORF">ALQ29_04679</name>
</gene>
<evidence type="ECO:0000313" key="1">
    <source>
        <dbReference type="EMBL" id="RMP13450.1"/>
    </source>
</evidence>
<evidence type="ECO:0000313" key="2">
    <source>
        <dbReference type="Proteomes" id="UP000276587"/>
    </source>
</evidence>
<comment type="caution">
    <text evidence="1">The sequence shown here is derived from an EMBL/GenBank/DDBJ whole genome shotgun (WGS) entry which is preliminary data.</text>
</comment>
<proteinExistence type="predicted"/>